<evidence type="ECO:0000313" key="6">
    <source>
        <dbReference type="Proteomes" id="UP000613768"/>
    </source>
</evidence>
<dbReference type="PANTHER" id="PTHR35936">
    <property type="entry name" value="MEMBRANE-BOUND LYTIC MUREIN TRANSGLYCOSYLASE F"/>
    <property type="match status" value="1"/>
</dbReference>
<dbReference type="Proteomes" id="UP000613768">
    <property type="component" value="Unassembled WGS sequence"/>
</dbReference>
<feature type="chain" id="PRO_5043957901" evidence="3">
    <location>
        <begin position="24"/>
        <end position="249"/>
    </location>
</feature>
<dbReference type="Pfam" id="PF00497">
    <property type="entry name" value="SBP_bac_3"/>
    <property type="match status" value="1"/>
</dbReference>
<comment type="caution">
    <text evidence="5">The sequence shown here is derived from an EMBL/GenBank/DDBJ whole genome shotgun (WGS) entry which is preliminary data.</text>
</comment>
<dbReference type="EMBL" id="JACYTR010000011">
    <property type="protein sequence ID" value="MBD8525644.1"/>
    <property type="molecule type" value="Genomic_DNA"/>
</dbReference>
<accession>A0AAW3ZLX0</accession>
<evidence type="ECO:0000259" key="4">
    <source>
        <dbReference type="Pfam" id="PF00497"/>
    </source>
</evidence>
<dbReference type="InterPro" id="IPR001638">
    <property type="entry name" value="Solute-binding_3/MltF_N"/>
</dbReference>
<evidence type="ECO:0000256" key="3">
    <source>
        <dbReference type="SAM" id="SignalP"/>
    </source>
</evidence>
<evidence type="ECO:0000256" key="2">
    <source>
        <dbReference type="ARBA" id="ARBA00022729"/>
    </source>
</evidence>
<proteinExistence type="inferred from homology"/>
<protein>
    <submittedName>
        <fullName evidence="5">Transporter substrate-binding domain-containing protein</fullName>
    </submittedName>
</protein>
<dbReference type="SUPFAM" id="SSF53850">
    <property type="entry name" value="Periplasmic binding protein-like II"/>
    <property type="match status" value="1"/>
</dbReference>
<gene>
    <name evidence="5" type="ORF">IFO71_07805</name>
</gene>
<comment type="similarity">
    <text evidence="1">Belongs to the bacterial solute-binding protein 3 family.</text>
</comment>
<name>A0AAW3ZLX0_9GAMM</name>
<evidence type="ECO:0000313" key="5">
    <source>
        <dbReference type="EMBL" id="MBD8525644.1"/>
    </source>
</evidence>
<dbReference type="PANTHER" id="PTHR35936:SF35">
    <property type="entry name" value="L-CYSTINE-BINDING PROTEIN TCYJ"/>
    <property type="match status" value="1"/>
</dbReference>
<dbReference type="AlphaFoldDB" id="A0AAW3ZLX0"/>
<feature type="domain" description="Solute-binding protein family 3/N-terminal" evidence="4">
    <location>
        <begin position="45"/>
        <end position="241"/>
    </location>
</feature>
<sequence>MARSPISRLLFCLCLLISSQLMAQDDKNVVVAGPAWEDLLEADGSGMYWDLLHKVFTAQGYQVTHSEMPWTRAESMVQGGRADAIMGEYNVASTKDKYHFGTWPVDHDEITVLSMKSAKHEWHEEQTFAGKPVAWVRGYNLAVRLPVEVKLTEVNDVETGIKMLQSNRIEFLLDYEWDIDAALENLKADPEPFERHKLARIEPLYVGFAPTDKGKALAEAWDKKMAELHASGELDKLFQEYEYDAYPKP</sequence>
<keyword evidence="6" id="KW-1185">Reference proteome</keyword>
<organism evidence="5 6">
    <name type="scientific">Pseudomarimonas arenosa</name>
    <dbReference type="NCBI Taxonomy" id="2774145"/>
    <lineage>
        <taxon>Bacteria</taxon>
        <taxon>Pseudomonadati</taxon>
        <taxon>Pseudomonadota</taxon>
        <taxon>Gammaproteobacteria</taxon>
        <taxon>Lysobacterales</taxon>
        <taxon>Lysobacteraceae</taxon>
        <taxon>Pseudomarimonas</taxon>
    </lineage>
</organism>
<feature type="signal peptide" evidence="3">
    <location>
        <begin position="1"/>
        <end position="23"/>
    </location>
</feature>
<dbReference type="RefSeq" id="WP_192028995.1">
    <property type="nucleotide sequence ID" value="NZ_JACYTR010000011.1"/>
</dbReference>
<dbReference type="Gene3D" id="3.40.190.10">
    <property type="entry name" value="Periplasmic binding protein-like II"/>
    <property type="match status" value="2"/>
</dbReference>
<evidence type="ECO:0000256" key="1">
    <source>
        <dbReference type="ARBA" id="ARBA00010333"/>
    </source>
</evidence>
<keyword evidence="2 3" id="KW-0732">Signal</keyword>
<reference evidence="5 6" key="1">
    <citation type="submission" date="2020-09" db="EMBL/GenBank/DDBJ databases">
        <title>Pseudoxanthomonas sp. CAU 1598 isolated from sand of Yaerae Beach.</title>
        <authorList>
            <person name="Kim W."/>
        </authorList>
    </citation>
    <scope>NUCLEOTIDE SEQUENCE [LARGE SCALE GENOMIC DNA]</scope>
    <source>
        <strain evidence="5 6">CAU 1598</strain>
    </source>
</reference>